<evidence type="ECO:0000256" key="4">
    <source>
        <dbReference type="ARBA" id="ARBA00004406"/>
    </source>
</evidence>
<evidence type="ECO:0000313" key="20">
    <source>
        <dbReference type="RefSeq" id="XP_013164891.1"/>
    </source>
</evidence>
<feature type="transmembrane region" description="Helical" evidence="19">
    <location>
        <begin position="30"/>
        <end position="46"/>
    </location>
</feature>
<dbReference type="PRINTS" id="PR00385">
    <property type="entry name" value="P450"/>
</dbReference>
<dbReference type="FunFam" id="1.10.630.10:FF:000042">
    <property type="entry name" value="Cytochrome P450"/>
    <property type="match status" value="1"/>
</dbReference>
<dbReference type="AlphaFoldDB" id="A0AAJ6Z3Y5"/>
<evidence type="ECO:0000256" key="15">
    <source>
        <dbReference type="ARBA" id="ARBA00047827"/>
    </source>
</evidence>
<dbReference type="InterPro" id="IPR002403">
    <property type="entry name" value="Cyt_P450_E_grp-IV"/>
</dbReference>
<name>A0AAJ6Z3Y5_PAPXU</name>
<dbReference type="InterPro" id="IPR050476">
    <property type="entry name" value="Insect_CytP450_Detox"/>
</dbReference>
<gene>
    <name evidence="20" type="primary">LOC106115847</name>
</gene>
<dbReference type="InterPro" id="IPR001128">
    <property type="entry name" value="Cyt_P450"/>
</dbReference>
<evidence type="ECO:0000256" key="18">
    <source>
        <dbReference type="SAM" id="Coils"/>
    </source>
</evidence>
<feature type="coiled-coil region" evidence="18">
    <location>
        <begin position="269"/>
        <end position="311"/>
    </location>
</feature>
<comment type="function">
    <text evidence="2">May be involved in the metabolism of insect hormones and in the breakdown of synthetic insecticides.</text>
</comment>
<evidence type="ECO:0000256" key="11">
    <source>
        <dbReference type="ARBA" id="ARBA00023002"/>
    </source>
</evidence>
<dbReference type="GO" id="GO:0005789">
    <property type="term" value="C:endoplasmic reticulum membrane"/>
    <property type="evidence" value="ECO:0007669"/>
    <property type="project" value="UniProtKB-SubCell"/>
</dbReference>
<keyword evidence="18" id="KW-0175">Coiled coil</keyword>
<evidence type="ECO:0000256" key="6">
    <source>
        <dbReference type="ARBA" id="ARBA00012109"/>
    </source>
</evidence>
<keyword evidence="19" id="KW-1133">Transmembrane helix</keyword>
<proteinExistence type="inferred from homology"/>
<dbReference type="CTD" id="101745924"/>
<organism evidence="20">
    <name type="scientific">Papilio xuthus</name>
    <name type="common">Asian swallowtail butterfly</name>
    <dbReference type="NCBI Taxonomy" id="66420"/>
    <lineage>
        <taxon>Eukaryota</taxon>
        <taxon>Metazoa</taxon>
        <taxon>Ecdysozoa</taxon>
        <taxon>Arthropoda</taxon>
        <taxon>Hexapoda</taxon>
        <taxon>Insecta</taxon>
        <taxon>Pterygota</taxon>
        <taxon>Neoptera</taxon>
        <taxon>Endopterygota</taxon>
        <taxon>Lepidoptera</taxon>
        <taxon>Glossata</taxon>
        <taxon>Ditrysia</taxon>
        <taxon>Papilionoidea</taxon>
        <taxon>Papilionidae</taxon>
        <taxon>Papilioninae</taxon>
        <taxon>Papilio</taxon>
    </lineage>
</organism>
<feature type="binding site" description="axial binding residue" evidence="16">
    <location>
        <position position="470"/>
    </location>
    <ligand>
        <name>heme</name>
        <dbReference type="ChEBI" id="CHEBI:30413"/>
    </ligand>
    <ligandPart>
        <name>Fe</name>
        <dbReference type="ChEBI" id="CHEBI:18248"/>
    </ligandPart>
</feature>
<sequence>MEEEDIIMNKEKNMDIITQNKIVSYILDDWKILLFLVAIYSIYYYGTYNYDYFEKKGISYIKPIIFVGSLWKRVTKQISYKDYQLYVYNHFKGKPFGGIFLGRRPTLFIIDPDLIKAITTRDFEYFVDRNSLETAEPRFLKRTLLNLKGSQWKAVRSAITPSFSSSRLKNMIPLIQQSSDQMVKFLQQYDKSDVEMKDLVGHLTLEVIGACAFGIKTDALTDENAHFVKLAKQFGDLTSKRKVFLLVFIMFMPNLMKYFNLSFLNTDAIEELVKVLKVTKAERRKAESKKRDFLQQIIEAADKEREEAEKTGAVIQLDEDTIDGQSFLFLIAGYETSSTLLSFGIHILAVNPELQKKLREHILQVTEGKEITYELLTELDYLEGFLLETLRLHPPLSRVDRVCVKDYVIPGTNVTLEAGRVVAISVYGVHMDPDIYPEPHEFRPERFMGEERKNRPSHLYLAFGAGPRNCIGMRFAMISAKIAMVSLLKNFKFSPCDKTENPVNVDRDSVLLKPAAGLWVKLEKL</sequence>
<dbReference type="Proteomes" id="UP000694872">
    <property type="component" value="Unplaced"/>
</dbReference>
<evidence type="ECO:0000256" key="14">
    <source>
        <dbReference type="ARBA" id="ARBA00023136"/>
    </source>
</evidence>
<keyword evidence="13 17" id="KW-0503">Monooxygenase</keyword>
<reference evidence="20" key="1">
    <citation type="submission" date="2025-08" db="UniProtKB">
        <authorList>
            <consortium name="RefSeq"/>
        </authorList>
    </citation>
    <scope>IDENTIFICATION</scope>
</reference>
<evidence type="ECO:0000256" key="5">
    <source>
        <dbReference type="ARBA" id="ARBA00010617"/>
    </source>
</evidence>
<evidence type="ECO:0000256" key="2">
    <source>
        <dbReference type="ARBA" id="ARBA00003690"/>
    </source>
</evidence>
<keyword evidence="11 17" id="KW-0560">Oxidoreductase</keyword>
<dbReference type="Pfam" id="PF00067">
    <property type="entry name" value="p450"/>
    <property type="match status" value="1"/>
</dbReference>
<keyword evidence="7 16" id="KW-0349">Heme</keyword>
<dbReference type="InterPro" id="IPR017972">
    <property type="entry name" value="Cyt_P450_CS"/>
</dbReference>
<dbReference type="PANTHER" id="PTHR24292:SF54">
    <property type="entry name" value="CYP9F3-RELATED"/>
    <property type="match status" value="1"/>
</dbReference>
<keyword evidence="9" id="KW-0256">Endoplasmic reticulum</keyword>
<comment type="similarity">
    <text evidence="5 17">Belongs to the cytochrome P450 family.</text>
</comment>
<keyword evidence="12 16" id="KW-0408">Iron</keyword>
<evidence type="ECO:0000256" key="1">
    <source>
        <dbReference type="ARBA" id="ARBA00001971"/>
    </source>
</evidence>
<dbReference type="GeneID" id="106115847"/>
<accession>A0AAJ6Z3Y5</accession>
<comment type="cofactor">
    <cofactor evidence="1 16">
        <name>heme</name>
        <dbReference type="ChEBI" id="CHEBI:30413"/>
    </cofactor>
</comment>
<dbReference type="KEGG" id="pxu:106115847"/>
<protein>
    <recommendedName>
        <fullName evidence="6">unspecific monooxygenase</fullName>
        <ecNumber evidence="6">1.14.14.1</ecNumber>
    </recommendedName>
</protein>
<evidence type="ECO:0000256" key="19">
    <source>
        <dbReference type="SAM" id="Phobius"/>
    </source>
</evidence>
<dbReference type="Gene3D" id="1.10.630.10">
    <property type="entry name" value="Cytochrome P450"/>
    <property type="match status" value="1"/>
</dbReference>
<evidence type="ECO:0000256" key="13">
    <source>
        <dbReference type="ARBA" id="ARBA00023033"/>
    </source>
</evidence>
<dbReference type="InterPro" id="IPR036396">
    <property type="entry name" value="Cyt_P450_sf"/>
</dbReference>
<keyword evidence="14 19" id="KW-0472">Membrane</keyword>
<dbReference type="GO" id="GO:0005506">
    <property type="term" value="F:iron ion binding"/>
    <property type="evidence" value="ECO:0007669"/>
    <property type="project" value="InterPro"/>
</dbReference>
<dbReference type="PANTHER" id="PTHR24292">
    <property type="entry name" value="CYTOCHROME P450"/>
    <property type="match status" value="1"/>
</dbReference>
<dbReference type="GO" id="GO:0016712">
    <property type="term" value="F:oxidoreductase activity, acting on paired donors, with incorporation or reduction of molecular oxygen, reduced flavin or flavoprotein as one donor, and incorporation of one atom of oxygen"/>
    <property type="evidence" value="ECO:0007669"/>
    <property type="project" value="UniProtKB-EC"/>
</dbReference>
<comment type="subcellular location">
    <subcellularLocation>
        <location evidence="4">Endoplasmic reticulum membrane</location>
        <topology evidence="4">Peripheral membrane protein</topology>
    </subcellularLocation>
    <subcellularLocation>
        <location evidence="3">Microsome membrane</location>
        <topology evidence="3">Peripheral membrane protein</topology>
    </subcellularLocation>
</comment>
<evidence type="ECO:0000256" key="16">
    <source>
        <dbReference type="PIRSR" id="PIRSR602403-1"/>
    </source>
</evidence>
<evidence type="ECO:0000256" key="10">
    <source>
        <dbReference type="ARBA" id="ARBA00022848"/>
    </source>
</evidence>
<dbReference type="EC" id="1.14.14.1" evidence="6"/>
<evidence type="ECO:0000256" key="9">
    <source>
        <dbReference type="ARBA" id="ARBA00022824"/>
    </source>
</evidence>
<keyword evidence="10" id="KW-0492">Microsome</keyword>
<keyword evidence="19" id="KW-0812">Transmembrane</keyword>
<dbReference type="GO" id="GO:0020037">
    <property type="term" value="F:heme binding"/>
    <property type="evidence" value="ECO:0007669"/>
    <property type="project" value="InterPro"/>
</dbReference>
<evidence type="ECO:0000256" key="3">
    <source>
        <dbReference type="ARBA" id="ARBA00004174"/>
    </source>
</evidence>
<evidence type="ECO:0000256" key="17">
    <source>
        <dbReference type="RuleBase" id="RU000461"/>
    </source>
</evidence>
<dbReference type="PRINTS" id="PR00465">
    <property type="entry name" value="EP450IV"/>
</dbReference>
<dbReference type="RefSeq" id="XP_013164891.1">
    <property type="nucleotide sequence ID" value="XM_013309437.1"/>
</dbReference>
<keyword evidence="8 16" id="KW-0479">Metal-binding</keyword>
<evidence type="ECO:0000256" key="7">
    <source>
        <dbReference type="ARBA" id="ARBA00022617"/>
    </source>
</evidence>
<evidence type="ECO:0000256" key="8">
    <source>
        <dbReference type="ARBA" id="ARBA00022723"/>
    </source>
</evidence>
<dbReference type="CDD" id="cd11056">
    <property type="entry name" value="CYP6-like"/>
    <property type="match status" value="1"/>
</dbReference>
<comment type="catalytic activity">
    <reaction evidence="15">
        <text>an organic molecule + reduced [NADPH--hemoprotein reductase] + O2 = an alcohol + oxidized [NADPH--hemoprotein reductase] + H2O + H(+)</text>
        <dbReference type="Rhea" id="RHEA:17149"/>
        <dbReference type="Rhea" id="RHEA-COMP:11964"/>
        <dbReference type="Rhea" id="RHEA-COMP:11965"/>
        <dbReference type="ChEBI" id="CHEBI:15377"/>
        <dbReference type="ChEBI" id="CHEBI:15378"/>
        <dbReference type="ChEBI" id="CHEBI:15379"/>
        <dbReference type="ChEBI" id="CHEBI:30879"/>
        <dbReference type="ChEBI" id="CHEBI:57618"/>
        <dbReference type="ChEBI" id="CHEBI:58210"/>
        <dbReference type="ChEBI" id="CHEBI:142491"/>
        <dbReference type="EC" id="1.14.14.1"/>
    </reaction>
</comment>
<dbReference type="PROSITE" id="PS00086">
    <property type="entry name" value="CYTOCHROME_P450"/>
    <property type="match status" value="1"/>
</dbReference>
<evidence type="ECO:0000256" key="12">
    <source>
        <dbReference type="ARBA" id="ARBA00023004"/>
    </source>
</evidence>
<dbReference type="SUPFAM" id="SSF48264">
    <property type="entry name" value="Cytochrome P450"/>
    <property type="match status" value="1"/>
</dbReference>